<dbReference type="PROSITE" id="PS51184">
    <property type="entry name" value="JMJC"/>
    <property type="match status" value="1"/>
</dbReference>
<dbReference type="InterPro" id="IPR041667">
    <property type="entry name" value="Cupin_8"/>
</dbReference>
<name>A0A545TLR0_9GAMM</name>
<organism evidence="2 3">
    <name type="scientific">Exilibacterium tricleocarpae</name>
    <dbReference type="NCBI Taxonomy" id="2591008"/>
    <lineage>
        <taxon>Bacteria</taxon>
        <taxon>Pseudomonadati</taxon>
        <taxon>Pseudomonadota</taxon>
        <taxon>Gammaproteobacteria</taxon>
        <taxon>Cellvibrionales</taxon>
        <taxon>Cellvibrionaceae</taxon>
        <taxon>Exilibacterium</taxon>
    </lineage>
</organism>
<sequence>MRVERKTNTIEGLQFAEVDFDALIAGGEPCIVKGALAGCPLVTAGRASDRAAMSHLSAFANERPVLIYTAGAEAKTRFFYNPQMDGLNFTTEYMPLAEFFETLNNEKLEGTGAAFYVGSAELDNHFPGLVANDGLAPSGQLFTEHPPRVGIWLGNRTTAATHFDVSNNIAACMVGRRRFTLFPPDQVENLYPGPLEPTPGGQVVSMVDLNAPDFKQFPNAEKALQQAQVADLEAGDVLVYPAMWWHQVEALADFNVLINYWWNPVSPFMDDPMNTLLHALLSLRDRPASEKSAWRSLFDYYVFGDSNRAREHLPEYIQGPLAPMTDITARRLRAKLLKKLNR</sequence>
<evidence type="ECO:0000313" key="3">
    <source>
        <dbReference type="Proteomes" id="UP000319732"/>
    </source>
</evidence>
<dbReference type="PANTHER" id="PTHR12461">
    <property type="entry name" value="HYPOXIA-INDUCIBLE FACTOR 1 ALPHA INHIBITOR-RELATED"/>
    <property type="match status" value="1"/>
</dbReference>
<dbReference type="OrthoDB" id="479699at2"/>
<feature type="domain" description="JmjC" evidence="1">
    <location>
        <begin position="115"/>
        <end position="277"/>
    </location>
</feature>
<reference evidence="2 3" key="1">
    <citation type="submission" date="2019-06" db="EMBL/GenBank/DDBJ databases">
        <title>Whole genome sequence for Cellvibrionaceae sp. R142.</title>
        <authorList>
            <person name="Wang G."/>
        </authorList>
    </citation>
    <scope>NUCLEOTIDE SEQUENCE [LARGE SCALE GENOMIC DNA]</scope>
    <source>
        <strain evidence="2 3">R142</strain>
    </source>
</reference>
<dbReference type="InterPro" id="IPR014710">
    <property type="entry name" value="RmlC-like_jellyroll"/>
</dbReference>
<evidence type="ECO:0000313" key="2">
    <source>
        <dbReference type="EMBL" id="TQV78177.1"/>
    </source>
</evidence>
<proteinExistence type="predicted"/>
<comment type="caution">
    <text evidence="2">The sequence shown here is derived from an EMBL/GenBank/DDBJ whole genome shotgun (WGS) entry which is preliminary data.</text>
</comment>
<dbReference type="InterPro" id="IPR003347">
    <property type="entry name" value="JmjC_dom"/>
</dbReference>
<dbReference type="EMBL" id="VHSG01000013">
    <property type="protein sequence ID" value="TQV78177.1"/>
    <property type="molecule type" value="Genomic_DNA"/>
</dbReference>
<dbReference type="Pfam" id="PF13621">
    <property type="entry name" value="Cupin_8"/>
    <property type="match status" value="1"/>
</dbReference>
<dbReference type="Gene3D" id="2.60.120.10">
    <property type="entry name" value="Jelly Rolls"/>
    <property type="match status" value="1"/>
</dbReference>
<dbReference type="AlphaFoldDB" id="A0A545TLR0"/>
<dbReference type="Proteomes" id="UP000319732">
    <property type="component" value="Unassembled WGS sequence"/>
</dbReference>
<dbReference type="SUPFAM" id="SSF51197">
    <property type="entry name" value="Clavaminate synthase-like"/>
    <property type="match status" value="1"/>
</dbReference>
<dbReference type="PANTHER" id="PTHR12461:SF105">
    <property type="entry name" value="HYPOXIA-INDUCIBLE FACTOR 1-ALPHA INHIBITOR"/>
    <property type="match status" value="1"/>
</dbReference>
<evidence type="ECO:0000259" key="1">
    <source>
        <dbReference type="PROSITE" id="PS51184"/>
    </source>
</evidence>
<dbReference type="RefSeq" id="WP_142904957.1">
    <property type="nucleotide sequence ID" value="NZ_ML660094.1"/>
</dbReference>
<accession>A0A545TLR0</accession>
<gene>
    <name evidence="2" type="ORF">FKG94_13990</name>
</gene>
<keyword evidence="3" id="KW-1185">Reference proteome</keyword>
<protein>
    <submittedName>
        <fullName evidence="2">Cupin-like domain-containing protein</fullName>
    </submittedName>
</protein>